<keyword evidence="1" id="KW-1133">Transmembrane helix</keyword>
<dbReference type="EMBL" id="CP115450">
    <property type="protein sequence ID" value="WBP89629.1"/>
    <property type="molecule type" value="Genomic_DNA"/>
</dbReference>
<organism evidence="2 3">
    <name type="scientific">Kitasatospora cathayae</name>
    <dbReference type="NCBI Taxonomy" id="3004092"/>
    <lineage>
        <taxon>Bacteria</taxon>
        <taxon>Bacillati</taxon>
        <taxon>Actinomycetota</taxon>
        <taxon>Actinomycetes</taxon>
        <taxon>Kitasatosporales</taxon>
        <taxon>Streptomycetaceae</taxon>
        <taxon>Kitasatospora</taxon>
    </lineage>
</organism>
<dbReference type="InterPro" id="IPR045629">
    <property type="entry name" value="DUF6232"/>
</dbReference>
<reference evidence="3" key="1">
    <citation type="submission" date="2022-12" db="EMBL/GenBank/DDBJ databases">
        <authorList>
            <person name="Mo P."/>
        </authorList>
    </citation>
    <scope>NUCLEOTIDE SEQUENCE [LARGE SCALE GENOMIC DNA]</scope>
    <source>
        <strain evidence="3">HUAS 3-15</strain>
    </source>
</reference>
<accession>A0ABY7QB19</accession>
<feature type="transmembrane region" description="Helical" evidence="1">
    <location>
        <begin position="75"/>
        <end position="94"/>
    </location>
</feature>
<dbReference type="Proteomes" id="UP001212821">
    <property type="component" value="Chromosome"/>
</dbReference>
<proteinExistence type="predicted"/>
<keyword evidence="1" id="KW-0472">Membrane</keyword>
<feature type="transmembrane region" description="Helical" evidence="1">
    <location>
        <begin position="51"/>
        <end position="69"/>
    </location>
</feature>
<evidence type="ECO:0000313" key="3">
    <source>
        <dbReference type="Proteomes" id="UP001212821"/>
    </source>
</evidence>
<keyword evidence="1" id="KW-0812">Transmembrane</keyword>
<keyword evidence="3" id="KW-1185">Reference proteome</keyword>
<dbReference type="Pfam" id="PF19744">
    <property type="entry name" value="DUF6232"/>
    <property type="match status" value="1"/>
</dbReference>
<evidence type="ECO:0000256" key="1">
    <source>
        <dbReference type="SAM" id="Phobius"/>
    </source>
</evidence>
<protein>
    <submittedName>
        <fullName evidence="2">DUF6232 family protein</fullName>
    </submittedName>
</protein>
<name>A0ABY7QB19_9ACTN</name>
<gene>
    <name evidence="2" type="ORF">O1G21_29805</name>
</gene>
<sequence length="170" mass="19410">MARSVIDVRVSRRVLWIGGDAYPLNQIARARQVVWWPPKRSRLIIRFVRKLLGLLIIAGVLNALVPGMLTRPGSAYLPDALLLGFFCYYLYRLVTQLRYKPLYKLVIETSSSSNTAVVSYQAWQVQDLIQRIMEAIDDPLAEFTIQVENVHIGDQINQYGDHNTGKTVYS</sequence>
<dbReference type="RefSeq" id="WP_270148034.1">
    <property type="nucleotide sequence ID" value="NZ_CP115450.1"/>
</dbReference>
<evidence type="ECO:0000313" key="2">
    <source>
        <dbReference type="EMBL" id="WBP89629.1"/>
    </source>
</evidence>